<organism evidence="1">
    <name type="scientific">Candidatus Hakubella thermalkaliphila</name>
    <dbReference type="NCBI Taxonomy" id="2754717"/>
    <lineage>
        <taxon>Bacteria</taxon>
        <taxon>Bacillati</taxon>
        <taxon>Actinomycetota</taxon>
        <taxon>Actinomycetota incertae sedis</taxon>
        <taxon>Candidatus Hakubellales</taxon>
        <taxon>Candidatus Hakubellaceae</taxon>
        <taxon>Candidatus Hakubella</taxon>
    </lineage>
</organism>
<feature type="non-terminal residue" evidence="1">
    <location>
        <position position="1"/>
    </location>
</feature>
<evidence type="ECO:0000313" key="1">
    <source>
        <dbReference type="EMBL" id="GFP36603.1"/>
    </source>
</evidence>
<gene>
    <name evidence="1" type="ORF">HKBW3S44_00285</name>
</gene>
<dbReference type="EMBL" id="BLSC01000011">
    <property type="protein sequence ID" value="GFP36603.1"/>
    <property type="molecule type" value="Genomic_DNA"/>
</dbReference>
<proteinExistence type="predicted"/>
<comment type="caution">
    <text evidence="1">The sequence shown here is derived from an EMBL/GenBank/DDBJ whole genome shotgun (WGS) entry which is preliminary data.</text>
</comment>
<sequence>HGFPIPLSGQKIDS</sequence>
<name>A0A6V8PWT0_9ACTN</name>
<accession>A0A6V8PWT0</accession>
<dbReference type="Proteomes" id="UP000561271">
    <property type="component" value="Unassembled WGS sequence"/>
</dbReference>
<protein>
    <submittedName>
        <fullName evidence="1">Uncharacterized protein</fullName>
    </submittedName>
</protein>
<reference evidence="1" key="1">
    <citation type="journal article" date="2020" name="Front. Microbiol.">
        <title>Single-cell genomics of novel Actinobacteria with the Wood-Ljungdahl pathway discovered in a serpentinizing system.</title>
        <authorList>
            <person name="Merino N."/>
            <person name="Kawai M."/>
            <person name="Boyd E.S."/>
            <person name="Colman D.R."/>
            <person name="McGlynn S.E."/>
            <person name="Nealson K.H."/>
            <person name="Kurokawa K."/>
            <person name="Hongoh Y."/>
        </authorList>
    </citation>
    <scope>NUCLEOTIDE SEQUENCE [LARGE SCALE GENOMIC DNA]</scope>
    <source>
        <strain evidence="1">S44</strain>
    </source>
</reference>